<evidence type="ECO:0000313" key="3">
    <source>
        <dbReference type="EMBL" id="SFZ84566.1"/>
    </source>
</evidence>
<dbReference type="AlphaFoldDB" id="A0A2H1ECP1"/>
<gene>
    <name evidence="3" type="ORF">MARIT_2807</name>
</gene>
<dbReference type="InterPro" id="IPR011856">
    <property type="entry name" value="tRNA_endonuc-like_dom_sf"/>
</dbReference>
<accession>A0A2H1ECP1</accession>
<evidence type="ECO:0000313" key="4">
    <source>
        <dbReference type="Proteomes" id="UP000231564"/>
    </source>
</evidence>
<dbReference type="PANTHER" id="PTHR34039:SF1">
    <property type="entry name" value="UPF0102 PROTEIN YRAN"/>
    <property type="match status" value="1"/>
</dbReference>
<dbReference type="InterPro" id="IPR011335">
    <property type="entry name" value="Restrct_endonuc-II-like"/>
</dbReference>
<dbReference type="GO" id="GO:0003676">
    <property type="term" value="F:nucleic acid binding"/>
    <property type="evidence" value="ECO:0007669"/>
    <property type="project" value="InterPro"/>
</dbReference>
<dbReference type="SUPFAM" id="SSF52980">
    <property type="entry name" value="Restriction endonuclease-like"/>
    <property type="match status" value="1"/>
</dbReference>
<dbReference type="STRING" id="1349785.GCA_000509405_01847"/>
<evidence type="ECO:0000256" key="2">
    <source>
        <dbReference type="HAMAP-Rule" id="MF_00048"/>
    </source>
</evidence>
<sequence length="119" mass="13408">MADHNKLGKEGEGLAVAYLLEKGYKILEKNYRFQKSEIDIIARKGATLIAVEVKTRTTTYFGAPQEFVNAKKIALLVIAMDAYVVQQDLEVDVRFDIVAITKHQGGFKIAHLKDAFLFF</sequence>
<dbReference type="PANTHER" id="PTHR34039">
    <property type="entry name" value="UPF0102 PROTEIN YRAN"/>
    <property type="match status" value="1"/>
</dbReference>
<comment type="similarity">
    <text evidence="1 2">Belongs to the UPF0102 family.</text>
</comment>
<dbReference type="EMBL" id="LT634361">
    <property type="protein sequence ID" value="SFZ84566.1"/>
    <property type="molecule type" value="Genomic_DNA"/>
</dbReference>
<reference evidence="3 4" key="1">
    <citation type="submission" date="2016-11" db="EMBL/GenBank/DDBJ databases">
        <authorList>
            <person name="Jaros S."/>
            <person name="Januszkiewicz K."/>
            <person name="Wedrychowicz H."/>
        </authorList>
    </citation>
    <scope>NUCLEOTIDE SEQUENCE [LARGE SCALE GENOMIC DNA]</scope>
    <source>
        <strain evidence="3">NCIMB 2154T</strain>
    </source>
</reference>
<dbReference type="OrthoDB" id="9802516at2"/>
<dbReference type="KEGG" id="tmar:MARIT_2807"/>
<keyword evidence="4" id="KW-1185">Reference proteome</keyword>
<dbReference type="Proteomes" id="UP000231564">
    <property type="component" value="Chromosome MARIT"/>
</dbReference>
<proteinExistence type="inferred from homology"/>
<dbReference type="Gene3D" id="3.40.1350.10">
    <property type="match status" value="1"/>
</dbReference>
<name>A0A2H1ECP1_9FLAO</name>
<dbReference type="CDD" id="cd20736">
    <property type="entry name" value="PoNe_Nuclease"/>
    <property type="match status" value="1"/>
</dbReference>
<dbReference type="GeneID" id="47724261"/>
<evidence type="ECO:0000256" key="1">
    <source>
        <dbReference type="ARBA" id="ARBA00006738"/>
    </source>
</evidence>
<protein>
    <recommendedName>
        <fullName evidence="2">UPF0102 protein MARIT_2807</fullName>
    </recommendedName>
</protein>
<dbReference type="RefSeq" id="WP_024740955.1">
    <property type="nucleotide sequence ID" value="NZ_BAUG01000013.1"/>
</dbReference>
<organism evidence="3 4">
    <name type="scientific">Tenacibaculum maritimum NCIMB 2154</name>
    <dbReference type="NCBI Taxonomy" id="1349785"/>
    <lineage>
        <taxon>Bacteria</taxon>
        <taxon>Pseudomonadati</taxon>
        <taxon>Bacteroidota</taxon>
        <taxon>Flavobacteriia</taxon>
        <taxon>Flavobacteriales</taxon>
        <taxon>Flavobacteriaceae</taxon>
        <taxon>Tenacibaculum</taxon>
    </lineage>
</organism>
<dbReference type="Pfam" id="PF02021">
    <property type="entry name" value="UPF0102"/>
    <property type="match status" value="1"/>
</dbReference>
<dbReference type="NCBIfam" id="NF009150">
    <property type="entry name" value="PRK12497.1-3"/>
    <property type="match status" value="1"/>
</dbReference>
<dbReference type="InterPro" id="IPR003509">
    <property type="entry name" value="UPF0102_YraN-like"/>
</dbReference>
<dbReference type="HAMAP" id="MF_00048">
    <property type="entry name" value="UPF0102"/>
    <property type="match status" value="1"/>
</dbReference>